<dbReference type="HOGENOM" id="CLU_287083_0_0_1"/>
<evidence type="ECO:0000259" key="17">
    <source>
        <dbReference type="PROSITE" id="PS50089"/>
    </source>
</evidence>
<comment type="similarity">
    <text evidence="4 14">Belongs to the BRE1 family.</text>
</comment>
<dbReference type="GO" id="GO:0016567">
    <property type="term" value="P:protein ubiquitination"/>
    <property type="evidence" value="ECO:0007669"/>
    <property type="project" value="UniProtKB-UniRule"/>
</dbReference>
<feature type="coiled-coil region" evidence="15">
    <location>
        <begin position="449"/>
        <end position="553"/>
    </location>
</feature>
<feature type="compositionally biased region" description="Low complexity" evidence="16">
    <location>
        <begin position="237"/>
        <end position="261"/>
    </location>
</feature>
<feature type="coiled-coil region" evidence="15">
    <location>
        <begin position="96"/>
        <end position="169"/>
    </location>
</feature>
<evidence type="ECO:0000256" key="2">
    <source>
        <dbReference type="ARBA" id="ARBA00004123"/>
    </source>
</evidence>
<feature type="region of interest" description="Disordered" evidence="16">
    <location>
        <begin position="1"/>
        <end position="40"/>
    </location>
</feature>
<dbReference type="GO" id="GO:0008270">
    <property type="term" value="F:zinc ion binding"/>
    <property type="evidence" value="ECO:0007669"/>
    <property type="project" value="UniProtKB-KW"/>
</dbReference>
<protein>
    <recommendedName>
        <fullName evidence="14">E3 ubiquitin protein ligase</fullName>
        <ecNumber evidence="14">2.3.2.27</ecNumber>
    </recommendedName>
</protein>
<dbReference type="CDD" id="cd16499">
    <property type="entry name" value="RING-HC_Bre1-like"/>
    <property type="match status" value="1"/>
</dbReference>
<keyword evidence="12 14" id="KW-0539">Nucleus</keyword>
<dbReference type="UniPathway" id="UPA00143"/>
<evidence type="ECO:0000256" key="7">
    <source>
        <dbReference type="ARBA" id="ARBA00022771"/>
    </source>
</evidence>
<keyword evidence="5 14" id="KW-0808">Transferase</keyword>
<dbReference type="OrthoDB" id="434391at2759"/>
<dbReference type="InterPro" id="IPR017907">
    <property type="entry name" value="Znf_RING_CS"/>
</dbReference>
<dbReference type="Proteomes" id="UP000009168">
    <property type="component" value="Unassembled WGS sequence"/>
</dbReference>
<keyword evidence="11 14" id="KW-0175">Coiled coil</keyword>
<dbReference type="Gene3D" id="3.30.40.10">
    <property type="entry name" value="Zinc/RING finger domain, C3HC4 (zinc finger)"/>
    <property type="match status" value="1"/>
</dbReference>
<feature type="compositionally biased region" description="Low complexity" evidence="16">
    <location>
        <begin position="340"/>
        <end position="370"/>
    </location>
</feature>
<comment type="catalytic activity">
    <reaction evidence="1 14">
        <text>S-ubiquitinyl-[E2 ubiquitin-conjugating enzyme]-L-cysteine + [acceptor protein]-L-lysine = [E2 ubiquitin-conjugating enzyme]-L-cysteine + N(6)-ubiquitinyl-[acceptor protein]-L-lysine.</text>
        <dbReference type="EC" id="2.3.2.27"/>
    </reaction>
</comment>
<evidence type="ECO:0000256" key="15">
    <source>
        <dbReference type="SAM" id="Coils"/>
    </source>
</evidence>
<dbReference type="InterPro" id="IPR018957">
    <property type="entry name" value="Znf_C3HC4_RING-type"/>
</dbReference>
<dbReference type="RefSeq" id="XP_001026151.2">
    <property type="nucleotide sequence ID" value="XM_001026151.3"/>
</dbReference>
<evidence type="ECO:0000313" key="18">
    <source>
        <dbReference type="EMBL" id="EAS05906.2"/>
    </source>
</evidence>
<dbReference type="InterPro" id="IPR001841">
    <property type="entry name" value="Znf_RING"/>
</dbReference>
<feature type="domain" description="RING-type" evidence="17">
    <location>
        <begin position="909"/>
        <end position="945"/>
    </location>
</feature>
<comment type="subcellular location">
    <subcellularLocation>
        <location evidence="2 14">Nucleus</location>
    </subcellularLocation>
</comment>
<dbReference type="GO" id="GO:0033503">
    <property type="term" value="C:HULC complex"/>
    <property type="evidence" value="ECO:0007669"/>
    <property type="project" value="TreeGrafter"/>
</dbReference>
<dbReference type="PROSITE" id="PS00518">
    <property type="entry name" value="ZF_RING_1"/>
    <property type="match status" value="1"/>
</dbReference>
<evidence type="ECO:0000256" key="8">
    <source>
        <dbReference type="ARBA" id="ARBA00022786"/>
    </source>
</evidence>
<reference evidence="19" key="1">
    <citation type="journal article" date="2006" name="PLoS Biol.">
        <title>Macronuclear genome sequence of the ciliate Tetrahymena thermophila, a model eukaryote.</title>
        <authorList>
            <person name="Eisen J.A."/>
            <person name="Coyne R.S."/>
            <person name="Wu M."/>
            <person name="Wu D."/>
            <person name="Thiagarajan M."/>
            <person name="Wortman J.R."/>
            <person name="Badger J.H."/>
            <person name="Ren Q."/>
            <person name="Amedeo P."/>
            <person name="Jones K.M."/>
            <person name="Tallon L.J."/>
            <person name="Delcher A.L."/>
            <person name="Salzberg S.L."/>
            <person name="Silva J.C."/>
            <person name="Haas B.J."/>
            <person name="Majoros W.H."/>
            <person name="Farzad M."/>
            <person name="Carlton J.M."/>
            <person name="Smith R.K. Jr."/>
            <person name="Garg J."/>
            <person name="Pearlman R.E."/>
            <person name="Karrer K.M."/>
            <person name="Sun L."/>
            <person name="Manning G."/>
            <person name="Elde N.C."/>
            <person name="Turkewitz A.P."/>
            <person name="Asai D.J."/>
            <person name="Wilkes D.E."/>
            <person name="Wang Y."/>
            <person name="Cai H."/>
            <person name="Collins K."/>
            <person name="Stewart B.A."/>
            <person name="Lee S.R."/>
            <person name="Wilamowska K."/>
            <person name="Weinberg Z."/>
            <person name="Ruzzo W.L."/>
            <person name="Wloga D."/>
            <person name="Gaertig J."/>
            <person name="Frankel J."/>
            <person name="Tsao C.-C."/>
            <person name="Gorovsky M.A."/>
            <person name="Keeling P.J."/>
            <person name="Waller R.F."/>
            <person name="Patron N.J."/>
            <person name="Cherry J.M."/>
            <person name="Stover N.A."/>
            <person name="Krieger C.J."/>
            <person name="del Toro C."/>
            <person name="Ryder H.F."/>
            <person name="Williamson S.C."/>
            <person name="Barbeau R.A."/>
            <person name="Hamilton E.P."/>
            <person name="Orias E."/>
        </authorList>
    </citation>
    <scope>NUCLEOTIDE SEQUENCE [LARGE SCALE GENOMIC DNA]</scope>
    <source>
        <strain evidence="19">SB210</strain>
    </source>
</reference>
<evidence type="ECO:0000256" key="1">
    <source>
        <dbReference type="ARBA" id="ARBA00000900"/>
    </source>
</evidence>
<evidence type="ECO:0000256" key="10">
    <source>
        <dbReference type="ARBA" id="ARBA00022853"/>
    </source>
</evidence>
<keyword evidence="6 14" id="KW-0479">Metal-binding</keyword>
<comment type="pathway">
    <text evidence="3 14">Protein modification; protein ubiquitination.</text>
</comment>
<evidence type="ECO:0000256" key="14">
    <source>
        <dbReference type="RuleBase" id="RU365038"/>
    </source>
</evidence>
<keyword evidence="8 14" id="KW-0833">Ubl conjugation pathway</keyword>
<dbReference type="GO" id="GO:0061630">
    <property type="term" value="F:ubiquitin protein ligase activity"/>
    <property type="evidence" value="ECO:0007669"/>
    <property type="project" value="UniProtKB-EC"/>
</dbReference>
<dbReference type="AlphaFoldDB" id="Q24DT4"/>
<keyword evidence="19" id="KW-1185">Reference proteome</keyword>
<evidence type="ECO:0000256" key="4">
    <source>
        <dbReference type="ARBA" id="ARBA00005555"/>
    </source>
</evidence>
<evidence type="ECO:0000256" key="5">
    <source>
        <dbReference type="ARBA" id="ARBA00022679"/>
    </source>
</evidence>
<evidence type="ECO:0000313" key="19">
    <source>
        <dbReference type="Proteomes" id="UP000009168"/>
    </source>
</evidence>
<dbReference type="SUPFAM" id="SSF57850">
    <property type="entry name" value="RING/U-box"/>
    <property type="match status" value="1"/>
</dbReference>
<dbReference type="InParanoid" id="Q24DT4"/>
<dbReference type="PANTHER" id="PTHR23163:SF0">
    <property type="entry name" value="E3 UBIQUITIN-PROTEIN LIGASE BRE1"/>
    <property type="match status" value="1"/>
</dbReference>
<evidence type="ECO:0000256" key="9">
    <source>
        <dbReference type="ARBA" id="ARBA00022833"/>
    </source>
</evidence>
<feature type="region of interest" description="Disordered" evidence="16">
    <location>
        <begin position="329"/>
        <end position="370"/>
    </location>
</feature>
<dbReference type="Pfam" id="PF00097">
    <property type="entry name" value="zf-C3HC4"/>
    <property type="match status" value="1"/>
</dbReference>
<proteinExistence type="inferred from homology"/>
<dbReference type="EMBL" id="GG662316">
    <property type="protein sequence ID" value="EAS05906.2"/>
    <property type="molecule type" value="Genomic_DNA"/>
</dbReference>
<accession>Q24DT4</accession>
<feature type="compositionally biased region" description="Polar residues" evidence="16">
    <location>
        <begin position="7"/>
        <end position="21"/>
    </location>
</feature>
<feature type="coiled-coil region" evidence="15">
    <location>
        <begin position="781"/>
        <end position="904"/>
    </location>
</feature>
<sequence length="960" mass="111029">MEKTTKDALSQIPNSQTNSSTTAIGGNSASNANNTNAVSKQRAQTNAAALQDLQKITKQRVENFLKNFENIYADVAIDCATYGQRMNDAVKSLAQNNDANETMRRLYRENSQLQTKIKEQESYLSKSVPLADTEKDFIMNYFGNQSKQYEELLQKYNEEREISERLSLRIRQKMDYCVTSITAKVGQDPNQILQKIIQNNANSVLGINTNNAASMSGKENQNQPNLLSSQSSQNLIVQQQQNQMEIEDQTSNANNNNSQQENRQEEKEGYECICGGYQTEYFSQKYEETLKQLLDTQQKLIATQTIINTSPSSVISTAFTQPVVVQNSQNGNSMSTSTVNGLQTTQSLQQQQQQQQEQSTGNQNGQSNQQTNASVDAVANSDGNKNNCQNLELNGSASVGSSIPCLKKSESIQIQQQLLSQPALLTQVSTNIQDELCDGKLRLPITEKLQILQKRNEQLVQEKSELEKYMREREIDLKNMEDKFFRSGAYQSLATQTEELLKITIQMRSQLKEAKQQISDIEKQRFREMQEVLTKFKDEKETLLKQLHEAREGVYKTQLGDAMRENLTQHFNYKKYTQPLEDQLEKASEILTIEREHNRDLEQKKQQLNEQIIQLQKQNSDLQAKLNEKEQQINYLQSQMGFTGESYVEDKIFKYQNHKDTLKLLEKVMNDMCSAGQINQEQIKKFRDLIEYIRNREEKIVQLQKVKQQNDIEKKKLQQNQDEIWKEYENLDKSFSQMKARCDQVNQELKLIQEREQGLEYKNLEIQMQFQKEKQSYSILVAADQQKKDNTKNLIDNLEDQNKQLLQQNSNLSSTIEEVNQQKQLIQQQLEENTVLLLDTQQKFDLLNKKFGDINEKYNELIANHEKIQQKLQTAYEVLDNSESKNTSAEVAQLKEKIQNMRLLLQCSCGQNFKDTILQKCLHPFCRECIDKQIRLRQRTCPKCRTAFGQNDVKTLYLSH</sequence>
<feature type="compositionally biased region" description="Polar residues" evidence="16">
    <location>
        <begin position="329"/>
        <end position="339"/>
    </location>
</feature>
<keyword evidence="7 13" id="KW-0863">Zinc-finger</keyword>
<dbReference type="GO" id="GO:0005634">
    <property type="term" value="C:nucleus"/>
    <property type="evidence" value="ECO:0007669"/>
    <property type="project" value="UniProtKB-SubCell"/>
</dbReference>
<evidence type="ECO:0000256" key="12">
    <source>
        <dbReference type="ARBA" id="ARBA00023242"/>
    </source>
</evidence>
<gene>
    <name evidence="18" type="ORF">TTHERM_00790530</name>
</gene>
<feature type="region of interest" description="Disordered" evidence="16">
    <location>
        <begin position="237"/>
        <end position="266"/>
    </location>
</feature>
<keyword evidence="9 14" id="KW-0862">Zinc</keyword>
<dbReference type="PROSITE" id="PS50089">
    <property type="entry name" value="ZF_RING_2"/>
    <property type="match status" value="1"/>
</dbReference>
<dbReference type="InterPro" id="IPR013956">
    <property type="entry name" value="E3_ubiquit_lig_Bre1"/>
</dbReference>
<dbReference type="STRING" id="312017.Q24DT4"/>
<feature type="compositionally biased region" description="Low complexity" evidence="16">
    <location>
        <begin position="22"/>
        <end position="37"/>
    </location>
</feature>
<name>Q24DT4_TETTS</name>
<dbReference type="KEGG" id="tet:TTHERM_00790530"/>
<feature type="coiled-coil region" evidence="15">
    <location>
        <begin position="700"/>
        <end position="755"/>
    </location>
</feature>
<evidence type="ECO:0000256" key="16">
    <source>
        <dbReference type="SAM" id="MobiDB-lite"/>
    </source>
</evidence>
<dbReference type="PANTHER" id="PTHR23163">
    <property type="entry name" value="RING FINGER PROTEIN-RELATED"/>
    <property type="match status" value="1"/>
</dbReference>
<dbReference type="InterPro" id="IPR013083">
    <property type="entry name" value="Znf_RING/FYVE/PHD"/>
</dbReference>
<evidence type="ECO:0000256" key="3">
    <source>
        <dbReference type="ARBA" id="ARBA00004906"/>
    </source>
</evidence>
<dbReference type="GeneID" id="7830364"/>
<evidence type="ECO:0000256" key="6">
    <source>
        <dbReference type="ARBA" id="ARBA00022723"/>
    </source>
</evidence>
<evidence type="ECO:0000256" key="13">
    <source>
        <dbReference type="PROSITE-ProRule" id="PRU00175"/>
    </source>
</evidence>
<dbReference type="eggNOG" id="KOG0978">
    <property type="taxonomic scope" value="Eukaryota"/>
</dbReference>
<keyword evidence="10 14" id="KW-0156">Chromatin regulator</keyword>
<dbReference type="EC" id="2.3.2.27" evidence="14"/>
<organism evidence="18 19">
    <name type="scientific">Tetrahymena thermophila (strain SB210)</name>
    <dbReference type="NCBI Taxonomy" id="312017"/>
    <lineage>
        <taxon>Eukaryota</taxon>
        <taxon>Sar</taxon>
        <taxon>Alveolata</taxon>
        <taxon>Ciliophora</taxon>
        <taxon>Intramacronucleata</taxon>
        <taxon>Oligohymenophorea</taxon>
        <taxon>Hymenostomatida</taxon>
        <taxon>Tetrahymenina</taxon>
        <taxon>Tetrahymenidae</taxon>
        <taxon>Tetrahymena</taxon>
    </lineage>
</organism>
<evidence type="ECO:0000256" key="11">
    <source>
        <dbReference type="ARBA" id="ARBA00023054"/>
    </source>
</evidence>
<feature type="coiled-coil region" evidence="15">
    <location>
        <begin position="584"/>
        <end position="639"/>
    </location>
</feature>
<dbReference type="GO" id="GO:0006325">
    <property type="term" value="P:chromatin organization"/>
    <property type="evidence" value="ECO:0007669"/>
    <property type="project" value="UniProtKB-KW"/>
</dbReference>